<proteinExistence type="predicted"/>
<dbReference type="GO" id="GO:0015833">
    <property type="term" value="P:peptide transport"/>
    <property type="evidence" value="ECO:0007669"/>
    <property type="project" value="TreeGrafter"/>
</dbReference>
<dbReference type="RefSeq" id="WP_132690849.1">
    <property type="nucleotide sequence ID" value="NZ_SKBU01000015.1"/>
</dbReference>
<dbReference type="Proteomes" id="UP000295244">
    <property type="component" value="Unassembled WGS sequence"/>
</dbReference>
<dbReference type="OrthoDB" id="9046151at2"/>
<gene>
    <name evidence="4" type="ORF">E0L93_08320</name>
</gene>
<accession>A0A4R1BHG3</accession>
<comment type="caution">
    <text evidence="4">The sequence shown here is derived from an EMBL/GenBank/DDBJ whole genome shotgun (WGS) entry which is preliminary data.</text>
</comment>
<dbReference type="SUPFAM" id="SSF53850">
    <property type="entry name" value="Periplasmic binding protein-like II"/>
    <property type="match status" value="1"/>
</dbReference>
<name>A0A4R1BHG3_9ACTN</name>
<reference evidence="4 5" key="1">
    <citation type="submission" date="2019-03" db="EMBL/GenBank/DDBJ databases">
        <title>Whole genome sequence of a novel Rubrobacter taiwanensis strain, isolated from Yellowstone National Park.</title>
        <authorList>
            <person name="Freed S."/>
            <person name="Ramaley R.F."/>
            <person name="Kyndt J.A."/>
        </authorList>
    </citation>
    <scope>NUCLEOTIDE SEQUENCE [LARGE SCALE GENOMIC DNA]</scope>
    <source>
        <strain evidence="4 5">Yellowstone</strain>
    </source>
</reference>
<dbReference type="PANTHER" id="PTHR30290">
    <property type="entry name" value="PERIPLASMIC BINDING COMPONENT OF ABC TRANSPORTER"/>
    <property type="match status" value="1"/>
</dbReference>
<feature type="domain" description="Solute-binding protein family 5" evidence="3">
    <location>
        <begin position="69"/>
        <end position="436"/>
    </location>
</feature>
<sequence length="535" mass="59778">MLRSGGLLGVGVALLIFAFGCGGGSGEADRLTIAVPQDVGPLNIFAQHEEPLTELVYDKLLAPSPYVEEPRPWLAESVERIDPETWEVTVRDGITWHDGEPFAAGDVKFTFEYFLEAPTGRWTHHISEVPHVEEVEIVDENTLRLSCAYPCPELGPVTLADLPILPQHIWEDVPGDRAATYNELPVGTGPYRLVEYSAERGYRFEANEDYFAGRPLVDELVMPIIEDTAATFTALRSGELDAAARNVPPELVPEFESSRAIALAETAPLQFDEIRINYEREPFDIPEFRQAFSLAVDRRELLDTVLLGQGRPGTQGYPHPDSPWTSPDNRQPYDPERARQILDGLGFVDRDGDGVRETPDGNPLEFTIKVAGTEPSQVRAAELVVKQLGEAGISMTVQTLDPGAMGELFTSRDFDTSLGTITAHGVADPTQFIMSHRSGYLWNLPEVPYPEMEALIEEWMQATTVEERTRISFEMQELFNSQPTSIVLYYPEERWAYRPDAHDGWVESPGYGIVHKWSFLPEEVGNEANAITERF</sequence>
<dbReference type="EMBL" id="SKBU01000015">
    <property type="protein sequence ID" value="TCJ16725.1"/>
    <property type="molecule type" value="Genomic_DNA"/>
</dbReference>
<keyword evidence="1" id="KW-0732">Signal</keyword>
<keyword evidence="5" id="KW-1185">Reference proteome</keyword>
<evidence type="ECO:0000256" key="2">
    <source>
        <dbReference type="SAM" id="MobiDB-lite"/>
    </source>
</evidence>
<dbReference type="PIRSF" id="PIRSF002741">
    <property type="entry name" value="MppA"/>
    <property type="match status" value="1"/>
</dbReference>
<dbReference type="Gene3D" id="3.10.105.10">
    <property type="entry name" value="Dipeptide-binding Protein, Domain 3"/>
    <property type="match status" value="1"/>
</dbReference>
<dbReference type="AlphaFoldDB" id="A0A4R1BHG3"/>
<evidence type="ECO:0000256" key="1">
    <source>
        <dbReference type="ARBA" id="ARBA00022729"/>
    </source>
</evidence>
<dbReference type="PANTHER" id="PTHR30290:SF64">
    <property type="entry name" value="ABC TRANSPORTER PERIPLASMIC BINDING PROTEIN"/>
    <property type="match status" value="1"/>
</dbReference>
<evidence type="ECO:0000313" key="4">
    <source>
        <dbReference type="EMBL" id="TCJ16725.1"/>
    </source>
</evidence>
<dbReference type="InterPro" id="IPR000914">
    <property type="entry name" value="SBP_5_dom"/>
</dbReference>
<protein>
    <submittedName>
        <fullName evidence="4">Peptide ABC transporter substrate-binding protein</fullName>
    </submittedName>
</protein>
<dbReference type="GO" id="GO:0042884">
    <property type="term" value="P:microcin transport"/>
    <property type="evidence" value="ECO:0007669"/>
    <property type="project" value="TreeGrafter"/>
</dbReference>
<dbReference type="InterPro" id="IPR030678">
    <property type="entry name" value="Peptide/Ni-bd"/>
</dbReference>
<dbReference type="Gene3D" id="3.40.190.10">
    <property type="entry name" value="Periplasmic binding protein-like II"/>
    <property type="match status" value="1"/>
</dbReference>
<dbReference type="PROSITE" id="PS51257">
    <property type="entry name" value="PROKAR_LIPOPROTEIN"/>
    <property type="match status" value="1"/>
</dbReference>
<dbReference type="InterPro" id="IPR039424">
    <property type="entry name" value="SBP_5"/>
</dbReference>
<dbReference type="GO" id="GO:1904680">
    <property type="term" value="F:peptide transmembrane transporter activity"/>
    <property type="evidence" value="ECO:0007669"/>
    <property type="project" value="TreeGrafter"/>
</dbReference>
<evidence type="ECO:0000313" key="5">
    <source>
        <dbReference type="Proteomes" id="UP000295244"/>
    </source>
</evidence>
<organism evidence="4 5">
    <name type="scientific">Rubrobacter taiwanensis</name>
    <dbReference type="NCBI Taxonomy" id="185139"/>
    <lineage>
        <taxon>Bacteria</taxon>
        <taxon>Bacillati</taxon>
        <taxon>Actinomycetota</taxon>
        <taxon>Rubrobacteria</taxon>
        <taxon>Rubrobacterales</taxon>
        <taxon>Rubrobacteraceae</taxon>
        <taxon>Rubrobacter</taxon>
    </lineage>
</organism>
<feature type="region of interest" description="Disordered" evidence="2">
    <location>
        <begin position="309"/>
        <end position="332"/>
    </location>
</feature>
<evidence type="ECO:0000259" key="3">
    <source>
        <dbReference type="Pfam" id="PF00496"/>
    </source>
</evidence>
<dbReference type="GO" id="GO:0043190">
    <property type="term" value="C:ATP-binding cassette (ABC) transporter complex"/>
    <property type="evidence" value="ECO:0007669"/>
    <property type="project" value="InterPro"/>
</dbReference>
<dbReference type="Pfam" id="PF00496">
    <property type="entry name" value="SBP_bac_5"/>
    <property type="match status" value="1"/>
</dbReference>
<dbReference type="GO" id="GO:0030288">
    <property type="term" value="C:outer membrane-bounded periplasmic space"/>
    <property type="evidence" value="ECO:0007669"/>
    <property type="project" value="TreeGrafter"/>
</dbReference>